<dbReference type="Proteomes" id="UP000663852">
    <property type="component" value="Unassembled WGS sequence"/>
</dbReference>
<gene>
    <name evidence="3" type="ORF">EDS130_LOCUS25067</name>
    <name evidence="2" type="ORF">XAT740_LOCUS21293</name>
</gene>
<reference evidence="3" key="1">
    <citation type="submission" date="2021-02" db="EMBL/GenBank/DDBJ databases">
        <authorList>
            <person name="Nowell W R."/>
        </authorList>
    </citation>
    <scope>NUCLEOTIDE SEQUENCE</scope>
</reference>
<name>A0A814W0Y4_ADIRI</name>
<evidence type="ECO:0000313" key="2">
    <source>
        <dbReference type="EMBL" id="CAF1157447.1"/>
    </source>
</evidence>
<proteinExistence type="predicted"/>
<accession>A0A814W0Y4</accession>
<evidence type="ECO:0000313" key="3">
    <source>
        <dbReference type="EMBL" id="CAF1195677.1"/>
    </source>
</evidence>
<evidence type="ECO:0000313" key="4">
    <source>
        <dbReference type="Proteomes" id="UP000663828"/>
    </source>
</evidence>
<dbReference type="EMBL" id="CAJNOR010001523">
    <property type="protein sequence ID" value="CAF1157447.1"/>
    <property type="molecule type" value="Genomic_DNA"/>
</dbReference>
<dbReference type="PANTHER" id="PTHR47160:SF10">
    <property type="entry name" value="MULE TRANSPOSASE DOMAIN-CONTAINING PROTEIN"/>
    <property type="match status" value="1"/>
</dbReference>
<dbReference type="OrthoDB" id="8191915at2759"/>
<dbReference type="Pfam" id="PF10551">
    <property type="entry name" value="MULE"/>
    <property type="match status" value="1"/>
</dbReference>
<evidence type="ECO:0000259" key="1">
    <source>
        <dbReference type="Pfam" id="PF10551"/>
    </source>
</evidence>
<organism evidence="3 5">
    <name type="scientific">Adineta ricciae</name>
    <name type="common">Rotifer</name>
    <dbReference type="NCBI Taxonomy" id="249248"/>
    <lineage>
        <taxon>Eukaryota</taxon>
        <taxon>Metazoa</taxon>
        <taxon>Spiralia</taxon>
        <taxon>Gnathifera</taxon>
        <taxon>Rotifera</taxon>
        <taxon>Eurotatoria</taxon>
        <taxon>Bdelloidea</taxon>
        <taxon>Adinetida</taxon>
        <taxon>Adinetidae</taxon>
        <taxon>Adineta</taxon>
    </lineage>
</organism>
<feature type="domain" description="MULE transposase" evidence="1">
    <location>
        <begin position="123"/>
        <end position="205"/>
    </location>
</feature>
<comment type="caution">
    <text evidence="3">The sequence shown here is derived from an EMBL/GenBank/DDBJ whole genome shotgun (WGS) entry which is preliminary data.</text>
</comment>
<dbReference type="Pfam" id="PF06869">
    <property type="entry name" value="DUF1258"/>
    <property type="match status" value="1"/>
</dbReference>
<protein>
    <recommendedName>
        <fullName evidence="1">MULE transposase domain-containing protein</fullName>
    </recommendedName>
</protein>
<dbReference type="Proteomes" id="UP000663828">
    <property type="component" value="Unassembled WGS sequence"/>
</dbReference>
<evidence type="ECO:0000313" key="5">
    <source>
        <dbReference type="Proteomes" id="UP000663852"/>
    </source>
</evidence>
<dbReference type="InterPro" id="IPR018289">
    <property type="entry name" value="MULE_transposase_dom"/>
</dbReference>
<dbReference type="PANTHER" id="PTHR47160">
    <property type="entry name" value="PUTATIVE-RELATED"/>
    <property type="match status" value="1"/>
</dbReference>
<dbReference type="EMBL" id="CAJNOJ010000145">
    <property type="protein sequence ID" value="CAF1195677.1"/>
    <property type="molecule type" value="Genomic_DNA"/>
</dbReference>
<keyword evidence="4" id="KW-1185">Reference proteome</keyword>
<sequence length="742" mass="84350">MDSFLKEPSEHTHAPDPDQVHVIRLKNELKTRGASSDEATSTILFEALRTIPLNVVADLPTNNALMQTIRRERPTIQLDENGHLPLAFRQTDRGENFVLYEDDSMVIFTCDKNLSVLKECPHWFMDGTFSICPKSFYQLFTVHGMYSLQLIPLVYALLIGKNTKDYDRLFEQLLLHHDYQPESILIDFESATLKSSKSLFPQAAQIGKINVKKLMALAFLPVSDVTKGYSTIVDAFDEEDYALLDYFEKVWVGQKIGRGSQRSRPKFDLRLWNTYDRVIRDLPRSNNALEGWHNAFNNRVSIKHPSITKLAKCIIREQSRFEIDIERLRTGSYSECLSTVVSSNSEGSDDDAIEPVLPVAVVNTTDPLISHQADAPNIPTNGYEFDDDDRIDNDDSPSLFTNASITVRFATMAIMKFAMSVNLDKSHTMKLLKLVKSLLPHPNTLPTSHHSVLKLFGRTSAFTSKYVCEKCGNDIGEGSGSVKRCFNSNCPYFNQNLVNNRFTEIVTMDIRSAIHSVVKQNFNLFSTDPSLFPVGDIVHSDFYSNHNKHNKKQELTLIVHADGAPLVRSSQQSLWPLLANIVEIPPPYREYQRNILVLALWSSRKKPDVDTFLNVVLSQLKTLMEHGTTIVINDQEYHFVINIQGFIADLPAKSLFLKTINFNGNYACTWCYARGEYNLNSRVMLYPYNRNGNHLRTHDEFLHDAQLAAIRNEAAAREVIINGVRGFSPLLSILRYPKMRSI</sequence>
<dbReference type="InterPro" id="IPR009667">
    <property type="entry name" value="DUF1258"/>
</dbReference>
<dbReference type="AlphaFoldDB" id="A0A814W0Y4"/>